<sequence length="286" mass="32688">MTITVESNDTEAIDLAEYVAFCHNQDKLHDREQVLSTAFMLQRLANNKHFLLDFLNTKLKDISLYDVKTDFTPPSFYLYQCPTFSVRAAVWLTDDSEVGDIAKGYGVTHNHHFDFLTCGYFGPGYRTIIHTCEAEKQHGIIGKSMEMIFQEETLLPEGKLMFYRHTEDFHVQLPPESLSISINLVFPTHPDAGIQCAIDPESSKLITHLDALPATNSLMAVARFMHNDDTTTLLQDIALNHHCPRTRAMCFQCLIEIAPSDQHYFLCQANQDPHDYVRSICRINDR</sequence>
<accession>A0A081K6K2</accession>
<name>A0A081K6K2_9GAMM</name>
<reference evidence="1 2" key="1">
    <citation type="submission" date="2014-06" db="EMBL/GenBank/DDBJ databases">
        <title>Whole Genome Sequences of Three Symbiotic Endozoicomonas Bacteria.</title>
        <authorList>
            <person name="Neave M.J."/>
            <person name="Apprill A."/>
            <person name="Voolstra C.R."/>
        </authorList>
    </citation>
    <scope>NUCLEOTIDE SEQUENCE [LARGE SCALE GENOMIC DNA]</scope>
    <source>
        <strain evidence="1 2">DSM 22380</strain>
    </source>
</reference>
<evidence type="ECO:0000313" key="2">
    <source>
        <dbReference type="Proteomes" id="UP000027997"/>
    </source>
</evidence>
<keyword evidence="2" id="KW-1185">Reference proteome</keyword>
<organism evidence="1 2">
    <name type="scientific">Endozoicomonas elysicola</name>
    <dbReference type="NCBI Taxonomy" id="305900"/>
    <lineage>
        <taxon>Bacteria</taxon>
        <taxon>Pseudomonadati</taxon>
        <taxon>Pseudomonadota</taxon>
        <taxon>Gammaproteobacteria</taxon>
        <taxon>Oceanospirillales</taxon>
        <taxon>Endozoicomonadaceae</taxon>
        <taxon>Endozoicomonas</taxon>
    </lineage>
</organism>
<dbReference type="AlphaFoldDB" id="A0A081K6K2"/>
<dbReference type="RefSeq" id="WP_020582612.1">
    <property type="nucleotide sequence ID" value="NZ_JOJP01000001.1"/>
</dbReference>
<comment type="caution">
    <text evidence="1">The sequence shown here is derived from an EMBL/GenBank/DDBJ whole genome shotgun (WGS) entry which is preliminary data.</text>
</comment>
<gene>
    <name evidence="1" type="ORF">GV64_02610</name>
</gene>
<protein>
    <submittedName>
        <fullName evidence="1">Uncharacterized protein</fullName>
    </submittedName>
</protein>
<dbReference type="Proteomes" id="UP000027997">
    <property type="component" value="Unassembled WGS sequence"/>
</dbReference>
<dbReference type="eggNOG" id="COG0446">
    <property type="taxonomic scope" value="Bacteria"/>
</dbReference>
<evidence type="ECO:0000313" key="1">
    <source>
        <dbReference type="EMBL" id="KEI69778.1"/>
    </source>
</evidence>
<dbReference type="STRING" id="305900.GV64_02610"/>
<dbReference type="EMBL" id="JOJP01000001">
    <property type="protein sequence ID" value="KEI69778.1"/>
    <property type="molecule type" value="Genomic_DNA"/>
</dbReference>
<proteinExistence type="predicted"/>